<evidence type="ECO:0000313" key="3">
    <source>
        <dbReference type="Proteomes" id="UP001082703"/>
    </source>
</evidence>
<protein>
    <recommendedName>
        <fullName evidence="4">Lipoprotein</fullName>
    </recommendedName>
</protein>
<evidence type="ECO:0000313" key="2">
    <source>
        <dbReference type="EMBL" id="MCY1715229.1"/>
    </source>
</evidence>
<proteinExistence type="predicted"/>
<keyword evidence="3" id="KW-1185">Reference proteome</keyword>
<keyword evidence="1" id="KW-1133">Transmembrane helix</keyword>
<name>A0ABT4BWG1_9FIRM</name>
<keyword evidence="1" id="KW-0472">Membrane</keyword>
<feature type="transmembrane region" description="Helical" evidence="1">
    <location>
        <begin position="42"/>
        <end position="60"/>
    </location>
</feature>
<evidence type="ECO:0000256" key="1">
    <source>
        <dbReference type="SAM" id="Phobius"/>
    </source>
</evidence>
<feature type="transmembrane region" description="Helical" evidence="1">
    <location>
        <begin position="91"/>
        <end position="111"/>
    </location>
</feature>
<comment type="caution">
    <text evidence="2">The sequence shown here is derived from an EMBL/GenBank/DDBJ whole genome shotgun (WGS) entry which is preliminary data.</text>
</comment>
<dbReference type="PROSITE" id="PS51257">
    <property type="entry name" value="PROKAR_LIPOPROTEIN"/>
    <property type="match status" value="1"/>
</dbReference>
<feature type="transmembrane region" description="Helical" evidence="1">
    <location>
        <begin position="67"/>
        <end position="85"/>
    </location>
</feature>
<organism evidence="2 3">
    <name type="scientific">Caproiciproducens galactitolivorans</name>
    <dbReference type="NCBI Taxonomy" id="642589"/>
    <lineage>
        <taxon>Bacteria</taxon>
        <taxon>Bacillati</taxon>
        <taxon>Bacillota</taxon>
        <taxon>Clostridia</taxon>
        <taxon>Eubacteriales</taxon>
        <taxon>Acutalibacteraceae</taxon>
        <taxon>Caproiciproducens</taxon>
    </lineage>
</organism>
<gene>
    <name evidence="2" type="ORF">OUY18_13320</name>
</gene>
<dbReference type="Proteomes" id="UP001082703">
    <property type="component" value="Unassembled WGS sequence"/>
</dbReference>
<reference evidence="2 3" key="1">
    <citation type="submission" date="2022-11" db="EMBL/GenBank/DDBJ databases">
        <authorList>
            <person name="Caiyu Z."/>
        </authorList>
    </citation>
    <scope>NUCLEOTIDE SEQUENCE [LARGE SCALE GENOMIC DNA]</scope>
    <source>
        <strain evidence="2 3">YR-4</strain>
    </source>
</reference>
<dbReference type="EMBL" id="JAPOHA010000018">
    <property type="protein sequence ID" value="MCY1715229.1"/>
    <property type="molecule type" value="Genomic_DNA"/>
</dbReference>
<evidence type="ECO:0008006" key="4">
    <source>
        <dbReference type="Google" id="ProtNLM"/>
    </source>
</evidence>
<dbReference type="RefSeq" id="WP_268059265.1">
    <property type="nucleotide sequence ID" value="NZ_JAPOHA010000018.1"/>
</dbReference>
<accession>A0ABT4BWG1</accession>
<sequence length="125" mass="12843">MKTAKLVIGIVSIVLSVFVLFQSCAAGIGNAIANNGETSGSSGLFVAICLLIAGIVGIAARTAKGGAIASGIVYALGGLIGASNVGTYKDLAIWSVLSFIFAVVFILSIFWGQEYPQKQNTTKQE</sequence>
<keyword evidence="1" id="KW-0812">Transmembrane</keyword>